<feature type="signal peptide" evidence="2">
    <location>
        <begin position="1"/>
        <end position="20"/>
    </location>
</feature>
<protein>
    <submittedName>
        <fullName evidence="3">DUF423 domain-containing protein</fullName>
    </submittedName>
</protein>
<dbReference type="AlphaFoldDB" id="A0A931N1H5"/>
<feature type="transmembrane region" description="Helical" evidence="1">
    <location>
        <begin position="68"/>
        <end position="90"/>
    </location>
</feature>
<dbReference type="RefSeq" id="WP_197312903.1">
    <property type="nucleotide sequence ID" value="NZ_JADZLT010000056.1"/>
</dbReference>
<dbReference type="Pfam" id="PF04241">
    <property type="entry name" value="DUF423"/>
    <property type="match status" value="1"/>
</dbReference>
<evidence type="ECO:0000313" key="3">
    <source>
        <dbReference type="EMBL" id="MBH0239831.1"/>
    </source>
</evidence>
<reference evidence="3" key="1">
    <citation type="submission" date="2020-12" db="EMBL/GenBank/DDBJ databases">
        <title>Methylobrevis albus sp. nov., isolated from fresh water lack sediment.</title>
        <authorList>
            <person name="Zou Q."/>
        </authorList>
    </citation>
    <scope>NUCLEOTIDE SEQUENCE</scope>
    <source>
        <strain evidence="3">L22</strain>
    </source>
</reference>
<gene>
    <name evidence="3" type="ORF">I5731_18570</name>
</gene>
<name>A0A931N1H5_9HYPH</name>
<evidence type="ECO:0000256" key="1">
    <source>
        <dbReference type="SAM" id="Phobius"/>
    </source>
</evidence>
<comment type="caution">
    <text evidence="3">The sequence shown here is derived from an EMBL/GenBank/DDBJ whole genome shotgun (WGS) entry which is preliminary data.</text>
</comment>
<feature type="transmembrane region" description="Helical" evidence="1">
    <location>
        <begin position="39"/>
        <end position="61"/>
    </location>
</feature>
<feature type="transmembrane region" description="Helical" evidence="1">
    <location>
        <begin position="102"/>
        <end position="120"/>
    </location>
</feature>
<organism evidence="3 4">
    <name type="scientific">Methylobrevis albus</name>
    <dbReference type="NCBI Taxonomy" id="2793297"/>
    <lineage>
        <taxon>Bacteria</taxon>
        <taxon>Pseudomonadati</taxon>
        <taxon>Pseudomonadota</taxon>
        <taxon>Alphaproteobacteria</taxon>
        <taxon>Hyphomicrobiales</taxon>
        <taxon>Pleomorphomonadaceae</taxon>
        <taxon>Methylobrevis</taxon>
    </lineage>
</organism>
<dbReference type="Proteomes" id="UP000631694">
    <property type="component" value="Unassembled WGS sequence"/>
</dbReference>
<keyword evidence="1" id="KW-0472">Membrane</keyword>
<keyword evidence="1" id="KW-1133">Transmembrane helix</keyword>
<feature type="chain" id="PRO_5037852979" evidence="2">
    <location>
        <begin position="21"/>
        <end position="122"/>
    </location>
</feature>
<evidence type="ECO:0000256" key="2">
    <source>
        <dbReference type="SAM" id="SignalP"/>
    </source>
</evidence>
<proteinExistence type="predicted"/>
<dbReference type="InterPro" id="IPR006696">
    <property type="entry name" value="DUF423"/>
</dbReference>
<sequence length="122" mass="11800">MPSPSLVDRLLFAAAGLAGAAGVAASAAGAHLDASGRLTTAGGMLLVHAAALAALGAASVLHDPLRRLAGTVLVVGVTLFSGDLALRVLAGTPLFPMAAPGGGMALIAGWILVTISALIGRK</sequence>
<accession>A0A931N1H5</accession>
<dbReference type="EMBL" id="JADZLT010000056">
    <property type="protein sequence ID" value="MBH0239831.1"/>
    <property type="molecule type" value="Genomic_DNA"/>
</dbReference>
<keyword evidence="2" id="KW-0732">Signal</keyword>
<keyword evidence="4" id="KW-1185">Reference proteome</keyword>
<evidence type="ECO:0000313" key="4">
    <source>
        <dbReference type="Proteomes" id="UP000631694"/>
    </source>
</evidence>
<keyword evidence="1" id="KW-0812">Transmembrane</keyword>